<feature type="compositionally biased region" description="Polar residues" evidence="1">
    <location>
        <begin position="119"/>
        <end position="144"/>
    </location>
</feature>
<feature type="compositionally biased region" description="Polar residues" evidence="1">
    <location>
        <begin position="81"/>
        <end position="101"/>
    </location>
</feature>
<feature type="compositionally biased region" description="Polar residues" evidence="1">
    <location>
        <begin position="177"/>
        <end position="186"/>
    </location>
</feature>
<proteinExistence type="predicted"/>
<feature type="compositionally biased region" description="Low complexity" evidence="1">
    <location>
        <begin position="145"/>
        <end position="168"/>
    </location>
</feature>
<accession>A0A8D8ZJ08</accession>
<reference evidence="2" key="1">
    <citation type="submission" date="2021-05" db="EMBL/GenBank/DDBJ databases">
        <authorList>
            <person name="Alioto T."/>
            <person name="Alioto T."/>
            <person name="Gomez Garrido J."/>
        </authorList>
    </citation>
    <scope>NUCLEOTIDE SEQUENCE</scope>
</reference>
<sequence>MSSDDLDEQTTVISKSIKDILEFTLNREMKMKCFELLQVDNTYDFTEELKSKLQQSVLRRSSSSPLNNSTTVTSSPGSTSHQSQQLFISASNSQKSQQHVGSSVNSQNISSNQSRRVSGSQSERVSSMTSSQFSQYRENSCVYNSASGSSEPSSSSSSGSNTQDSQSQHLRCPSNPDPNMNQSVNGQRKKAQDRGNKETKLVSNEDLKSNSQIMTEFLQDIEMLENL</sequence>
<organism evidence="2">
    <name type="scientific">Cacopsylla melanoneura</name>
    <dbReference type="NCBI Taxonomy" id="428564"/>
    <lineage>
        <taxon>Eukaryota</taxon>
        <taxon>Metazoa</taxon>
        <taxon>Ecdysozoa</taxon>
        <taxon>Arthropoda</taxon>
        <taxon>Hexapoda</taxon>
        <taxon>Insecta</taxon>
        <taxon>Pterygota</taxon>
        <taxon>Neoptera</taxon>
        <taxon>Paraneoptera</taxon>
        <taxon>Hemiptera</taxon>
        <taxon>Sternorrhyncha</taxon>
        <taxon>Psylloidea</taxon>
        <taxon>Psyllidae</taxon>
        <taxon>Psyllinae</taxon>
        <taxon>Cacopsylla</taxon>
    </lineage>
</organism>
<protein>
    <submittedName>
        <fullName evidence="2">Uncharacterized protein</fullName>
    </submittedName>
</protein>
<feature type="compositionally biased region" description="Low complexity" evidence="1">
    <location>
        <begin position="102"/>
        <end position="118"/>
    </location>
</feature>
<name>A0A8D8ZJ08_9HEMI</name>
<feature type="region of interest" description="Disordered" evidence="1">
    <location>
        <begin position="56"/>
        <end position="207"/>
    </location>
</feature>
<feature type="compositionally biased region" description="Low complexity" evidence="1">
    <location>
        <begin position="56"/>
        <end position="80"/>
    </location>
</feature>
<dbReference type="EMBL" id="HBUF01519995">
    <property type="protein sequence ID" value="CAG6748638.1"/>
    <property type="molecule type" value="Transcribed_RNA"/>
</dbReference>
<evidence type="ECO:0000313" key="2">
    <source>
        <dbReference type="EMBL" id="CAG6748638.1"/>
    </source>
</evidence>
<evidence type="ECO:0000256" key="1">
    <source>
        <dbReference type="SAM" id="MobiDB-lite"/>
    </source>
</evidence>
<feature type="compositionally biased region" description="Basic and acidic residues" evidence="1">
    <location>
        <begin position="190"/>
        <end position="207"/>
    </location>
</feature>
<dbReference type="AlphaFoldDB" id="A0A8D8ZJ08"/>